<feature type="domain" description="CTCK" evidence="7">
    <location>
        <begin position="1187"/>
        <end position="1273"/>
    </location>
</feature>
<dbReference type="Gene3D" id="4.10.400.10">
    <property type="entry name" value="Low-density Lipoprotein Receptor"/>
    <property type="match status" value="2"/>
</dbReference>
<reference evidence="10 11" key="1">
    <citation type="journal article" date="2018" name="Sci. Rep.">
        <title>Comparative analysis of the Pocillopora damicornis genome highlights role of immune system in coral evolution.</title>
        <authorList>
            <person name="Cunning R."/>
            <person name="Bay R.A."/>
            <person name="Gillette P."/>
            <person name="Baker A.C."/>
            <person name="Traylor-Knowles N."/>
        </authorList>
    </citation>
    <scope>NUCLEOTIDE SEQUENCE [LARGE SCALE GENOMIC DNA]</scope>
    <source>
        <strain evidence="10">RSMAS</strain>
        <tissue evidence="10">Whole animal</tissue>
    </source>
</reference>
<dbReference type="Gene3D" id="2.40.128.620">
    <property type="match status" value="1"/>
</dbReference>
<feature type="disulfide bond" evidence="4">
    <location>
        <begin position="1217"/>
        <end position="1269"/>
    </location>
</feature>
<evidence type="ECO:0000259" key="9">
    <source>
        <dbReference type="PROSITE" id="PS50184"/>
    </source>
</evidence>
<dbReference type="GO" id="GO:0005576">
    <property type="term" value="C:extracellular region"/>
    <property type="evidence" value="ECO:0007669"/>
    <property type="project" value="UniProtKB-SubCell"/>
</dbReference>
<feature type="compositionally biased region" description="Polar residues" evidence="6">
    <location>
        <begin position="1151"/>
        <end position="1175"/>
    </location>
</feature>
<dbReference type="InterPro" id="IPR036055">
    <property type="entry name" value="LDL_receptor-like_sf"/>
</dbReference>
<proteinExistence type="predicted"/>
<feature type="disulfide bond" evidence="4">
    <location>
        <begin position="1202"/>
        <end position="1251"/>
    </location>
</feature>
<dbReference type="CDD" id="cd19941">
    <property type="entry name" value="TIL"/>
    <property type="match status" value="1"/>
</dbReference>
<comment type="caution">
    <text evidence="10">The sequence shown here is derived from an EMBL/GenBank/DDBJ whole genome shotgun (WGS) entry which is preliminary data.</text>
</comment>
<dbReference type="SMART" id="SM00231">
    <property type="entry name" value="FA58C"/>
    <property type="match status" value="1"/>
</dbReference>
<feature type="compositionally biased region" description="Polar residues" evidence="6">
    <location>
        <begin position="1103"/>
        <end position="1127"/>
    </location>
</feature>
<keyword evidence="2" id="KW-0130">Cell adhesion</keyword>
<keyword evidence="11" id="KW-1185">Reference proteome</keyword>
<dbReference type="PROSITE" id="PS50068">
    <property type="entry name" value="LDLRA_2"/>
    <property type="match status" value="3"/>
</dbReference>
<evidence type="ECO:0000256" key="3">
    <source>
        <dbReference type="ARBA" id="ARBA00023157"/>
    </source>
</evidence>
<feature type="disulfide bond" evidence="5">
    <location>
        <begin position="141"/>
        <end position="156"/>
    </location>
</feature>
<dbReference type="InterPro" id="IPR006207">
    <property type="entry name" value="Cys_knot_C"/>
</dbReference>
<evidence type="ECO:0000256" key="4">
    <source>
        <dbReference type="PROSITE-ProRule" id="PRU00039"/>
    </source>
</evidence>
<dbReference type="Pfam" id="PF00754">
    <property type="entry name" value="F5_F8_type_C"/>
    <property type="match status" value="1"/>
</dbReference>
<evidence type="ECO:0000313" key="11">
    <source>
        <dbReference type="Proteomes" id="UP000275408"/>
    </source>
</evidence>
<dbReference type="SMART" id="SM00214">
    <property type="entry name" value="VWC"/>
    <property type="match status" value="2"/>
</dbReference>
<feature type="disulfide bond" evidence="4">
    <location>
        <begin position="1213"/>
        <end position="1267"/>
    </location>
</feature>
<keyword evidence="3 4" id="KW-1015">Disulfide bond</keyword>
<feature type="compositionally biased region" description="Low complexity" evidence="6">
    <location>
        <begin position="951"/>
        <end position="975"/>
    </location>
</feature>
<dbReference type="Gene3D" id="6.20.200.20">
    <property type="match status" value="1"/>
</dbReference>
<feature type="region of interest" description="Disordered" evidence="6">
    <location>
        <begin position="951"/>
        <end position="1000"/>
    </location>
</feature>
<dbReference type="SMART" id="SM00041">
    <property type="entry name" value="CT"/>
    <property type="match status" value="1"/>
</dbReference>
<dbReference type="PROSITE" id="PS50184">
    <property type="entry name" value="VWFC_2"/>
    <property type="match status" value="1"/>
</dbReference>
<protein>
    <submittedName>
        <fullName evidence="10">Uncharacterized protein</fullName>
    </submittedName>
</protein>
<dbReference type="SMART" id="SM00192">
    <property type="entry name" value="LDLa"/>
    <property type="match status" value="3"/>
</dbReference>
<dbReference type="Gene3D" id="2.10.25.10">
    <property type="entry name" value="Laminin"/>
    <property type="match status" value="1"/>
</dbReference>
<dbReference type="EMBL" id="RCHS01000646">
    <property type="protein sequence ID" value="RMX57552.1"/>
    <property type="molecule type" value="Genomic_DNA"/>
</dbReference>
<dbReference type="SUPFAM" id="SSF57567">
    <property type="entry name" value="Serine protease inhibitors"/>
    <property type="match status" value="1"/>
</dbReference>
<dbReference type="Proteomes" id="UP000275408">
    <property type="component" value="Unassembled WGS sequence"/>
</dbReference>
<feature type="region of interest" description="Disordered" evidence="6">
    <location>
        <begin position="837"/>
        <end position="879"/>
    </location>
</feature>
<name>A0A3M6UV52_POCDA</name>
<dbReference type="Pfam" id="PF00093">
    <property type="entry name" value="VWC"/>
    <property type="match status" value="1"/>
</dbReference>
<evidence type="ECO:0000256" key="6">
    <source>
        <dbReference type="SAM" id="MobiDB-lite"/>
    </source>
</evidence>
<dbReference type="SUPFAM" id="SSF57501">
    <property type="entry name" value="Cystine-knot cytokines"/>
    <property type="match status" value="1"/>
</dbReference>
<dbReference type="Gene3D" id="2.60.120.260">
    <property type="entry name" value="Galactose-binding domain-like"/>
    <property type="match status" value="1"/>
</dbReference>
<feature type="compositionally biased region" description="Low complexity" evidence="6">
    <location>
        <begin position="1082"/>
        <end position="1102"/>
    </location>
</feature>
<dbReference type="InterPro" id="IPR036084">
    <property type="entry name" value="Ser_inhib-like_sf"/>
</dbReference>
<gene>
    <name evidence="10" type="ORF">pdam_00005797</name>
</gene>
<dbReference type="InterPro" id="IPR029034">
    <property type="entry name" value="Cystine-knot_cytokine"/>
</dbReference>
<dbReference type="PRINTS" id="PR00261">
    <property type="entry name" value="LDLRECEPTOR"/>
</dbReference>
<evidence type="ECO:0000256" key="1">
    <source>
        <dbReference type="ARBA" id="ARBA00004239"/>
    </source>
</evidence>
<accession>A0A3M6UV52</accession>
<feature type="region of interest" description="Disordered" evidence="6">
    <location>
        <begin position="1082"/>
        <end position="1177"/>
    </location>
</feature>
<feature type="region of interest" description="Disordered" evidence="6">
    <location>
        <begin position="191"/>
        <end position="212"/>
    </location>
</feature>
<dbReference type="SMART" id="SM00215">
    <property type="entry name" value="VWC_out"/>
    <property type="match status" value="1"/>
</dbReference>
<evidence type="ECO:0000256" key="5">
    <source>
        <dbReference type="PROSITE-ProRule" id="PRU00124"/>
    </source>
</evidence>
<dbReference type="CDD" id="cd00112">
    <property type="entry name" value="LDLa"/>
    <property type="match status" value="3"/>
</dbReference>
<dbReference type="OrthoDB" id="5979190at2759"/>
<feature type="domain" description="VWFC" evidence="9">
    <location>
        <begin position="52"/>
        <end position="113"/>
    </location>
</feature>
<comment type="caution">
    <text evidence="5">Lacks conserved residue(s) required for the propagation of feature annotation.</text>
</comment>
<dbReference type="InterPro" id="IPR008979">
    <property type="entry name" value="Galactose-bd-like_sf"/>
</dbReference>
<dbReference type="SUPFAM" id="SSF57424">
    <property type="entry name" value="LDL receptor-like module"/>
    <property type="match status" value="3"/>
</dbReference>
<dbReference type="InterPro" id="IPR023415">
    <property type="entry name" value="LDLR_class-A_CS"/>
</dbReference>
<dbReference type="SUPFAM" id="SSF49785">
    <property type="entry name" value="Galactose-binding domain-like"/>
    <property type="match status" value="1"/>
</dbReference>
<dbReference type="GO" id="GO:0007155">
    <property type="term" value="P:cell adhesion"/>
    <property type="evidence" value="ECO:0007669"/>
    <property type="project" value="UniProtKB-KW"/>
</dbReference>
<feature type="domain" description="F5/8 type C" evidence="8">
    <location>
        <begin position="163"/>
        <end position="308"/>
    </location>
</feature>
<evidence type="ECO:0000259" key="7">
    <source>
        <dbReference type="PROSITE" id="PS01225"/>
    </source>
</evidence>
<dbReference type="InterPro" id="IPR001007">
    <property type="entry name" value="VWF_dom"/>
</dbReference>
<dbReference type="PROSITE" id="PS01185">
    <property type="entry name" value="CTCK_1"/>
    <property type="match status" value="1"/>
</dbReference>
<feature type="compositionally biased region" description="Low complexity" evidence="6">
    <location>
        <begin position="1129"/>
        <end position="1140"/>
    </location>
</feature>
<sequence>MVYTPCKSICDESCQYMNNTCRKTLAIPCVPGCKCPGETVFNGTNCVKPADCICFHKGKYYDPGSTWNDTCDECQCWNNSVICRPVRCPPQLVPCPNNSMALISPGQCCQSCVVPENETKCISPEYKCRDHSKCITKHWVCDGQNDCKDGEDEGNCTTSISPCFASLGLSDRAPDHSFAASSSASVYYRPSEGRLNNTHDKGKGNGSWCPKPDDTEPYLQVQLDSLRKVTAVATQGHPFLHKWVTLFRMSYSRNGVTWTKIQKAFHANRDQTSVVTNKFPQSVKALYLRVYPIQSHTDPCLRLEFYGCNIKVDVPPICPEVRCNNSKCINHENVCDGRDDCGDGSDEMTCNPSTPCAEFHCDNNTKCISFKSLCDGHKDCSDGQDETQCPTPAGSAGITRTLTHATLRITARIATLVSTINRSSPSKTTTPRLTTEMMSPVSEMMSPVSKMLSTVSKMMSSVSIRMSSMSEMMPPVSKMMSPVSIRMSSVTEMISPVSKMMSPVPQMMSPVSEMESPVSQIMSPVSETVSPVSQLTSHVSEIMSTTSEVMSPLSEIRALPSQATAKMSSISLPESTKMVITPSTLSVGTSMVRRKECGKECICRMDCYSKINCERGANCPSCICDNGTLKWQNRCVVPMPEPCLPLCDIKGHEFPIKDTIHDGECRVCTCMRKPNTLNQTIAVCKTTCTLSCTKGYKLVMPENSAGCCRCQLINGTSTTVKMYLGTGNSLTISVENAKSPSLSTAAIGILLPGHSEPARPGNQAQRLKTPTTISTQQFLLVSNIESLSTTMSSENSKTTKVRSWMVTRSSGGSITTITATTTKTRKIKTVVVNLSTVESTASTTKEPETTELSRATPAISEKELKQTKTTEPTSLISAKGGSKAVSTSLTAILTSSMSSVKELTRTPTVGSLISTKPTRESTYKSLSPLSNVSAKEFVKTQLSSPTWTVSSEKSAKTTSPTTTITTQEATTGKATGLSKTALSPTKSRTISKETSSTTAMATEESMIQKVGRPIGSTFTSFKQQLSATPKVSSPIPEISALGSFVRKTTITSASSATSATIIQVPSPAVVSSLTTQSVPTVSASTVVGTPTTTTLSKPTTSTALPKSTSFAQTSSETGTTKPTSTWEIPTVSPSTMVTPTAEPITSKAVPKSTSFPQTSSIAGTTKPTTSIQPVTEITEAEAPISRCNITSEPRSIVDKSGCSNTHPIQQTTCNGFCNSNAVLNITSSWVDIECSCCKPKNFSVANVSMKCPDGSTKVLKYLVITECGCETCDSNAYKRRLQTVLGVFQGNVTEITNDNRMN</sequence>
<evidence type="ECO:0000313" key="10">
    <source>
        <dbReference type="EMBL" id="RMX57552.1"/>
    </source>
</evidence>
<dbReference type="PROSITE" id="PS01225">
    <property type="entry name" value="CTCK_2"/>
    <property type="match status" value="1"/>
</dbReference>
<evidence type="ECO:0000256" key="2">
    <source>
        <dbReference type="ARBA" id="ARBA00022889"/>
    </source>
</evidence>
<dbReference type="PROSITE" id="PS01209">
    <property type="entry name" value="LDLRA_1"/>
    <property type="match status" value="2"/>
</dbReference>
<dbReference type="InterPro" id="IPR000421">
    <property type="entry name" value="FA58C"/>
</dbReference>
<dbReference type="Pfam" id="PF00057">
    <property type="entry name" value="Ldl_recept_a"/>
    <property type="match status" value="3"/>
</dbReference>
<evidence type="ECO:0000259" key="8">
    <source>
        <dbReference type="PROSITE" id="PS50022"/>
    </source>
</evidence>
<dbReference type="PANTHER" id="PTHR24543">
    <property type="entry name" value="MULTICOPPER OXIDASE-RELATED"/>
    <property type="match status" value="1"/>
</dbReference>
<feature type="disulfide bond" evidence="5">
    <location>
        <begin position="323"/>
        <end position="341"/>
    </location>
</feature>
<dbReference type="InterPro" id="IPR002172">
    <property type="entry name" value="LDrepeatLR_classA_rpt"/>
</dbReference>
<dbReference type="SUPFAM" id="SSF57603">
    <property type="entry name" value="FnI-like domain"/>
    <property type="match status" value="1"/>
</dbReference>
<feature type="disulfide bond" evidence="5">
    <location>
        <begin position="374"/>
        <end position="389"/>
    </location>
</feature>
<dbReference type="CDD" id="cd00057">
    <property type="entry name" value="FA58C"/>
    <property type="match status" value="1"/>
</dbReference>
<comment type="subcellular location">
    <subcellularLocation>
        <location evidence="1">Secreted</location>
        <location evidence="1">Extracellular space</location>
    </subcellularLocation>
</comment>
<dbReference type="FunFam" id="2.60.120.260:FF:000016">
    <property type="entry name" value="Contactin-associated protein-like 4 isoform 1"/>
    <property type="match status" value="1"/>
</dbReference>
<organism evidence="10 11">
    <name type="scientific">Pocillopora damicornis</name>
    <name type="common">Cauliflower coral</name>
    <name type="synonym">Millepora damicornis</name>
    <dbReference type="NCBI Taxonomy" id="46731"/>
    <lineage>
        <taxon>Eukaryota</taxon>
        <taxon>Metazoa</taxon>
        <taxon>Cnidaria</taxon>
        <taxon>Anthozoa</taxon>
        <taxon>Hexacorallia</taxon>
        <taxon>Scleractinia</taxon>
        <taxon>Astrocoeniina</taxon>
        <taxon>Pocilloporidae</taxon>
        <taxon>Pocillopora</taxon>
    </lineage>
</organism>
<dbReference type="PROSITE" id="PS50022">
    <property type="entry name" value="FA58C_3"/>
    <property type="match status" value="1"/>
</dbReference>
<feature type="compositionally biased region" description="Polar residues" evidence="6">
    <location>
        <begin position="977"/>
        <end position="988"/>
    </location>
</feature>
<feature type="disulfide bond" evidence="5">
    <location>
        <begin position="335"/>
        <end position="350"/>
    </location>
</feature>
<feature type="disulfide bond" evidence="4">
    <location>
        <begin position="1187"/>
        <end position="1237"/>
    </location>
</feature>
<dbReference type="PROSITE" id="PS01208">
    <property type="entry name" value="VWFC_1"/>
    <property type="match status" value="1"/>
</dbReference>